<dbReference type="InterPro" id="IPR022671">
    <property type="entry name" value="Ribosomal_uL2_CS"/>
</dbReference>
<dbReference type="PROSITE" id="PS00467">
    <property type="entry name" value="RIBOSOMAL_L2"/>
    <property type="match status" value="1"/>
</dbReference>
<evidence type="ECO:0000313" key="12">
    <source>
        <dbReference type="Proteomes" id="UP000198793"/>
    </source>
</evidence>
<feature type="region of interest" description="Disordered" evidence="8">
    <location>
        <begin position="225"/>
        <end position="278"/>
    </location>
</feature>
<dbReference type="InterPro" id="IPR014726">
    <property type="entry name" value="Ribosomal_uL2_dom3"/>
</dbReference>
<gene>
    <name evidence="7" type="primary">rplB</name>
    <name evidence="11" type="ORF">SAMN05192530_1156</name>
</gene>
<dbReference type="AlphaFoldDB" id="A0A1H0MRY2"/>
<dbReference type="Gene3D" id="2.30.30.30">
    <property type="match status" value="1"/>
</dbReference>
<dbReference type="Gene3D" id="2.40.50.140">
    <property type="entry name" value="Nucleic acid-binding proteins"/>
    <property type="match status" value="1"/>
</dbReference>
<name>A0A1H0MRY2_9HYPH</name>
<protein>
    <recommendedName>
        <fullName evidence="6 7">Large ribosomal subunit protein uL2</fullName>
    </recommendedName>
</protein>
<evidence type="ECO:0000256" key="2">
    <source>
        <dbReference type="ARBA" id="ARBA00022730"/>
    </source>
</evidence>
<dbReference type="InterPro" id="IPR008991">
    <property type="entry name" value="Translation_prot_SH3-like_sf"/>
</dbReference>
<dbReference type="NCBIfam" id="TIGR01171">
    <property type="entry name" value="rplB_bact"/>
    <property type="match status" value="1"/>
</dbReference>
<evidence type="ECO:0000259" key="10">
    <source>
        <dbReference type="SMART" id="SM01383"/>
    </source>
</evidence>
<dbReference type="Pfam" id="PF00181">
    <property type="entry name" value="Ribosomal_L2_N"/>
    <property type="match status" value="1"/>
</dbReference>
<dbReference type="InterPro" id="IPR005880">
    <property type="entry name" value="Ribosomal_uL2_bac/org-type"/>
</dbReference>
<dbReference type="OrthoDB" id="9778722at2"/>
<dbReference type="GO" id="GO:0015934">
    <property type="term" value="C:large ribosomal subunit"/>
    <property type="evidence" value="ECO:0007669"/>
    <property type="project" value="InterPro"/>
</dbReference>
<feature type="domain" description="Large ribosomal subunit protein uL2 RNA-binding" evidence="10">
    <location>
        <begin position="42"/>
        <end position="118"/>
    </location>
</feature>
<organism evidence="11 12">
    <name type="scientific">Aureimonas jatrophae</name>
    <dbReference type="NCBI Taxonomy" id="1166073"/>
    <lineage>
        <taxon>Bacteria</taxon>
        <taxon>Pseudomonadati</taxon>
        <taxon>Pseudomonadota</taxon>
        <taxon>Alphaproteobacteria</taxon>
        <taxon>Hyphomicrobiales</taxon>
        <taxon>Aurantimonadaceae</taxon>
        <taxon>Aureimonas</taxon>
    </lineage>
</organism>
<feature type="domain" description="Large ribosomal subunit protein uL2 C-terminal" evidence="9">
    <location>
        <begin position="125"/>
        <end position="253"/>
    </location>
</feature>
<dbReference type="InterPro" id="IPR012340">
    <property type="entry name" value="NA-bd_OB-fold"/>
</dbReference>
<dbReference type="SUPFAM" id="SSF50104">
    <property type="entry name" value="Translation proteins SH3-like domain"/>
    <property type="match status" value="1"/>
</dbReference>
<dbReference type="InterPro" id="IPR014722">
    <property type="entry name" value="Rib_uL2_dom2"/>
</dbReference>
<dbReference type="InterPro" id="IPR022666">
    <property type="entry name" value="Ribosomal_uL2_RNA-bd_dom"/>
</dbReference>
<accession>A0A1H0MRY2</accession>
<comment type="subunit">
    <text evidence="7">Part of the 50S ribosomal subunit. Forms a bridge to the 30S subunit in the 70S ribosome.</text>
</comment>
<comment type="similarity">
    <text evidence="1 7">Belongs to the universal ribosomal protein uL2 family.</text>
</comment>
<dbReference type="STRING" id="1166073.SAMN05192530_1156"/>
<evidence type="ECO:0000256" key="7">
    <source>
        <dbReference type="HAMAP-Rule" id="MF_01320"/>
    </source>
</evidence>
<dbReference type="PANTHER" id="PTHR13691">
    <property type="entry name" value="RIBOSOMAL PROTEIN L2"/>
    <property type="match status" value="1"/>
</dbReference>
<dbReference type="Proteomes" id="UP000198793">
    <property type="component" value="Unassembled WGS sequence"/>
</dbReference>
<sequence length="278" mass="30252">MALKSFNPITPSTRQLVLVDRSGLWKGKPVKQLTEGLTQKGGRNNTGRITARYQGGGHKRTYRVIDFKRRKFDAVGTVERLEYDPNRTAFIALIRYEDGELAYILAPQRLAAGDKVVSGLSGIDVKPGNAMPLSTMPVGTIIHNVEMKPMKGGQIARSAGAYAQLVGRDSGMAILRLNSGEQRLVPSSCLATVGAVSNPDHGNINLGKAGRSVWLGRRPHVRGVAMNPVDHPHGGGEGRTSGGRHPVTPWGKPTKGKRTRQNKSTDKFIARSRHQRKK</sequence>
<dbReference type="PIRSF" id="PIRSF002158">
    <property type="entry name" value="Ribosomal_L2"/>
    <property type="match status" value="1"/>
</dbReference>
<evidence type="ECO:0000256" key="1">
    <source>
        <dbReference type="ARBA" id="ARBA00005636"/>
    </source>
</evidence>
<proteinExistence type="inferred from homology"/>
<dbReference type="FunFam" id="2.30.30.30:FF:000001">
    <property type="entry name" value="50S ribosomal protein L2"/>
    <property type="match status" value="1"/>
</dbReference>
<dbReference type="FunFam" id="4.10.950.10:FF:000001">
    <property type="entry name" value="50S ribosomal protein L2"/>
    <property type="match status" value="1"/>
</dbReference>
<dbReference type="SMART" id="SM01383">
    <property type="entry name" value="Ribosomal_L2"/>
    <property type="match status" value="1"/>
</dbReference>
<dbReference type="PANTHER" id="PTHR13691:SF5">
    <property type="entry name" value="LARGE RIBOSOMAL SUBUNIT PROTEIN UL2M"/>
    <property type="match status" value="1"/>
</dbReference>
<evidence type="ECO:0000259" key="9">
    <source>
        <dbReference type="SMART" id="SM01382"/>
    </source>
</evidence>
<dbReference type="Gene3D" id="4.10.950.10">
    <property type="entry name" value="Ribosomal protein L2, domain 3"/>
    <property type="match status" value="1"/>
</dbReference>
<dbReference type="InterPro" id="IPR002171">
    <property type="entry name" value="Ribosomal_uL2"/>
</dbReference>
<keyword evidence="2 7" id="KW-0699">rRNA-binding</keyword>
<keyword evidence="3 7" id="KW-0694">RNA-binding</keyword>
<evidence type="ECO:0000256" key="5">
    <source>
        <dbReference type="ARBA" id="ARBA00023274"/>
    </source>
</evidence>
<comment type="function">
    <text evidence="7">One of the primary rRNA binding proteins. Required for association of the 30S and 50S subunits to form the 70S ribosome, for tRNA binding and peptide bond formation. It has been suggested to have peptidyltransferase activity; this is somewhat controversial. Makes several contacts with the 16S rRNA in the 70S ribosome.</text>
</comment>
<evidence type="ECO:0000256" key="8">
    <source>
        <dbReference type="SAM" id="MobiDB-lite"/>
    </source>
</evidence>
<dbReference type="RefSeq" id="WP_090676896.1">
    <property type="nucleotide sequence ID" value="NZ_FNIT01000015.1"/>
</dbReference>
<dbReference type="SMART" id="SM01382">
    <property type="entry name" value="Ribosomal_L2_C"/>
    <property type="match status" value="1"/>
</dbReference>
<dbReference type="Pfam" id="PF03947">
    <property type="entry name" value="Ribosomal_L2_C"/>
    <property type="match status" value="1"/>
</dbReference>
<dbReference type="HAMAP" id="MF_01320_B">
    <property type="entry name" value="Ribosomal_uL2_B"/>
    <property type="match status" value="1"/>
</dbReference>
<dbReference type="GO" id="GO:0016740">
    <property type="term" value="F:transferase activity"/>
    <property type="evidence" value="ECO:0007669"/>
    <property type="project" value="InterPro"/>
</dbReference>
<dbReference type="GO" id="GO:0019843">
    <property type="term" value="F:rRNA binding"/>
    <property type="evidence" value="ECO:0007669"/>
    <property type="project" value="UniProtKB-UniRule"/>
</dbReference>
<keyword evidence="4 7" id="KW-0689">Ribosomal protein</keyword>
<dbReference type="GO" id="GO:0002181">
    <property type="term" value="P:cytoplasmic translation"/>
    <property type="evidence" value="ECO:0007669"/>
    <property type="project" value="TreeGrafter"/>
</dbReference>
<reference evidence="11 12" key="1">
    <citation type="submission" date="2016-10" db="EMBL/GenBank/DDBJ databases">
        <authorList>
            <person name="de Groot N.N."/>
        </authorList>
    </citation>
    <scope>NUCLEOTIDE SEQUENCE [LARGE SCALE GENOMIC DNA]</scope>
    <source>
        <strain evidence="12">L7-484,KACC 16230,DSM 25025</strain>
    </source>
</reference>
<keyword evidence="5 7" id="KW-0687">Ribonucleoprotein</keyword>
<evidence type="ECO:0000256" key="3">
    <source>
        <dbReference type="ARBA" id="ARBA00022884"/>
    </source>
</evidence>
<dbReference type="InterPro" id="IPR022669">
    <property type="entry name" value="Ribosomal_uL2_C"/>
</dbReference>
<evidence type="ECO:0000256" key="4">
    <source>
        <dbReference type="ARBA" id="ARBA00022980"/>
    </source>
</evidence>
<evidence type="ECO:0000313" key="11">
    <source>
        <dbReference type="EMBL" id="SDO82900.1"/>
    </source>
</evidence>
<evidence type="ECO:0000256" key="6">
    <source>
        <dbReference type="ARBA" id="ARBA00035242"/>
    </source>
</evidence>
<dbReference type="GO" id="GO:0003735">
    <property type="term" value="F:structural constituent of ribosome"/>
    <property type="evidence" value="ECO:0007669"/>
    <property type="project" value="InterPro"/>
</dbReference>
<keyword evidence="12" id="KW-1185">Reference proteome</keyword>
<dbReference type="EMBL" id="FNIT01000015">
    <property type="protein sequence ID" value="SDO82900.1"/>
    <property type="molecule type" value="Genomic_DNA"/>
</dbReference>
<dbReference type="SUPFAM" id="SSF50249">
    <property type="entry name" value="Nucleic acid-binding proteins"/>
    <property type="match status" value="1"/>
</dbReference>